<dbReference type="InterPro" id="IPR027417">
    <property type="entry name" value="P-loop_NTPase"/>
</dbReference>
<accession>A0AAD8EGH6</accession>
<dbReference type="Gene3D" id="3.40.50.300">
    <property type="entry name" value="P-loop containing nucleotide triphosphate hydrolases"/>
    <property type="match status" value="1"/>
</dbReference>
<dbReference type="PROSITE" id="PS50088">
    <property type="entry name" value="ANK_REPEAT"/>
    <property type="match status" value="8"/>
</dbReference>
<reference evidence="5" key="1">
    <citation type="journal article" date="2023" name="IScience">
        <title>Live-bearing cockroach genome reveals convergent evolutionary mechanisms linked to viviparity in insects and beyond.</title>
        <authorList>
            <person name="Fouks B."/>
            <person name="Harrison M.C."/>
            <person name="Mikhailova A.A."/>
            <person name="Marchal E."/>
            <person name="English S."/>
            <person name="Carruthers M."/>
            <person name="Jennings E.C."/>
            <person name="Chiamaka E.L."/>
            <person name="Frigard R.A."/>
            <person name="Pippel M."/>
            <person name="Attardo G.M."/>
            <person name="Benoit J.B."/>
            <person name="Bornberg-Bauer E."/>
            <person name="Tobe S.S."/>
        </authorList>
    </citation>
    <scope>NUCLEOTIDE SEQUENCE</scope>
    <source>
        <strain evidence="5">Stay&amp;Tobe</strain>
    </source>
</reference>
<sequence length="772" mass="87804">MGKTTEICNIGRILKEKDSSTWVIMVDLNQHTTLLSRDEINVEEFLQTVASLNTNFQKRLLEHQLHSVGNIVILLDGFDEISPDYSLKVFDLLTGVLTNKVKQIFITSRPVMRKELQNQLATLAFSFQSFTISDQKKFFMKYWNKNSVSSPKLSKFITALLQLLEKSLNDNLKEFTGIPLQTRMLAEIFQNEAINFCLTGEIDLPQSLDVLQLYDKFIDKKWEEYCKKLNLELNTTMLKQLIKKQKLQFLQMHMNCAIFSYLDENFIASLYSFKDIVKENKKFVETFKTGEEKTGLVTDIVNDRAVFIHRTFTEYFVATWFSKNFQTELNAIKKIYFNKNFEIVQKFLDRILAQNIELHTAVLNEDLPHVQRYLCEPNCDVNQKDKGGRSALQLAVMNCINTNYVSMYIINSLLAQGADVNCRDILNWSPLQLAVHLKAWPIVDKLLGKKANNEDLTWIKDNIEKLPRKIEKQLPKIDKRKSYVQSMTSYFETKNIEYHMSDLLEDAMRTALKKGYVNLVKFVLECGVSVEHRISDSDGYQTSMLHIAAKHKQFKVMKLVIEKGADIDVTGGRYNRTPLLYAAAYNNEVTAGFLIHHGASINARDEHGNTALLIAAGEGINQTLRLLLKKGADVEASDANSMTPLMRAAAYGYVEIAELLLIHGASVNAKNEDEETALLLAARMGKIDIVKLLLMKKADVEISGGGYNRTPLMEAAQSGHLKVIKMLLEHGACVNSMDEDGETALTLAVLNGHDDIENLLIQHGAHQDLHFY</sequence>
<feature type="repeat" description="ANK" evidence="3">
    <location>
        <begin position="640"/>
        <end position="672"/>
    </location>
</feature>
<protein>
    <recommendedName>
        <fullName evidence="4">NACHT domain-containing protein</fullName>
    </recommendedName>
</protein>
<dbReference type="InterPro" id="IPR007111">
    <property type="entry name" value="NACHT_NTPase"/>
</dbReference>
<feature type="repeat" description="ANK" evidence="3">
    <location>
        <begin position="740"/>
        <end position="765"/>
    </location>
</feature>
<organism evidence="5 6">
    <name type="scientific">Diploptera punctata</name>
    <name type="common">Pacific beetle cockroach</name>
    <dbReference type="NCBI Taxonomy" id="6984"/>
    <lineage>
        <taxon>Eukaryota</taxon>
        <taxon>Metazoa</taxon>
        <taxon>Ecdysozoa</taxon>
        <taxon>Arthropoda</taxon>
        <taxon>Hexapoda</taxon>
        <taxon>Insecta</taxon>
        <taxon>Pterygota</taxon>
        <taxon>Neoptera</taxon>
        <taxon>Polyneoptera</taxon>
        <taxon>Dictyoptera</taxon>
        <taxon>Blattodea</taxon>
        <taxon>Blaberoidea</taxon>
        <taxon>Blaberidae</taxon>
        <taxon>Diplopterinae</taxon>
        <taxon>Diploptera</taxon>
    </lineage>
</organism>
<dbReference type="Gene3D" id="1.25.40.20">
    <property type="entry name" value="Ankyrin repeat-containing domain"/>
    <property type="match status" value="4"/>
</dbReference>
<dbReference type="SMART" id="SM00248">
    <property type="entry name" value="ANK"/>
    <property type="match status" value="10"/>
</dbReference>
<feature type="repeat" description="ANK" evidence="3">
    <location>
        <begin position="387"/>
        <end position="425"/>
    </location>
</feature>
<evidence type="ECO:0000256" key="2">
    <source>
        <dbReference type="ARBA" id="ARBA00023043"/>
    </source>
</evidence>
<keyword evidence="6" id="KW-1185">Reference proteome</keyword>
<dbReference type="AlphaFoldDB" id="A0AAD8EGH6"/>
<dbReference type="Proteomes" id="UP001233999">
    <property type="component" value="Unassembled WGS sequence"/>
</dbReference>
<feature type="repeat" description="ANK" evidence="3">
    <location>
        <begin position="673"/>
        <end position="705"/>
    </location>
</feature>
<evidence type="ECO:0000313" key="6">
    <source>
        <dbReference type="Proteomes" id="UP001233999"/>
    </source>
</evidence>
<dbReference type="Pfam" id="PF05729">
    <property type="entry name" value="NACHT"/>
    <property type="match status" value="1"/>
</dbReference>
<name>A0AAD8EGH6_DIPPU</name>
<feature type="repeat" description="ANK" evidence="3">
    <location>
        <begin position="540"/>
        <end position="572"/>
    </location>
</feature>
<feature type="repeat" description="ANK" evidence="3">
    <location>
        <begin position="574"/>
        <end position="606"/>
    </location>
</feature>
<evidence type="ECO:0000313" key="5">
    <source>
        <dbReference type="EMBL" id="KAJ9589483.1"/>
    </source>
</evidence>
<dbReference type="Pfam" id="PF12796">
    <property type="entry name" value="Ank_2"/>
    <property type="match status" value="4"/>
</dbReference>
<dbReference type="Pfam" id="PF00023">
    <property type="entry name" value="Ank"/>
    <property type="match status" value="1"/>
</dbReference>
<gene>
    <name evidence="5" type="ORF">L9F63_017300</name>
</gene>
<evidence type="ECO:0000256" key="1">
    <source>
        <dbReference type="ARBA" id="ARBA00022737"/>
    </source>
</evidence>
<comment type="caution">
    <text evidence="5">The sequence shown here is derived from an EMBL/GenBank/DDBJ whole genome shotgun (WGS) entry which is preliminary data.</text>
</comment>
<keyword evidence="1" id="KW-0677">Repeat</keyword>
<feature type="domain" description="NACHT" evidence="4">
    <location>
        <begin position="41"/>
        <end position="144"/>
    </location>
</feature>
<keyword evidence="2 3" id="KW-0040">ANK repeat</keyword>
<dbReference type="InterPro" id="IPR036770">
    <property type="entry name" value="Ankyrin_rpt-contain_sf"/>
</dbReference>
<proteinExistence type="predicted"/>
<dbReference type="EMBL" id="JASPKZ010004937">
    <property type="protein sequence ID" value="KAJ9589483.1"/>
    <property type="molecule type" value="Genomic_DNA"/>
</dbReference>
<evidence type="ECO:0000256" key="3">
    <source>
        <dbReference type="PROSITE-ProRule" id="PRU00023"/>
    </source>
</evidence>
<feature type="repeat" description="ANK" evidence="3">
    <location>
        <begin position="707"/>
        <end position="739"/>
    </location>
</feature>
<reference evidence="5" key="2">
    <citation type="submission" date="2023-05" db="EMBL/GenBank/DDBJ databases">
        <authorList>
            <person name="Fouks B."/>
        </authorList>
    </citation>
    <scope>NUCLEOTIDE SEQUENCE</scope>
    <source>
        <strain evidence="5">Stay&amp;Tobe</strain>
        <tissue evidence="5">Testes</tissue>
    </source>
</reference>
<feature type="repeat" description="ANK" evidence="3">
    <location>
        <begin position="607"/>
        <end position="639"/>
    </location>
</feature>
<dbReference type="InterPro" id="IPR002110">
    <property type="entry name" value="Ankyrin_rpt"/>
</dbReference>
<evidence type="ECO:0000259" key="4">
    <source>
        <dbReference type="Pfam" id="PF05729"/>
    </source>
</evidence>
<dbReference type="PANTHER" id="PTHR24171">
    <property type="entry name" value="ANKYRIN REPEAT DOMAIN-CONTAINING PROTEIN 39-RELATED"/>
    <property type="match status" value="1"/>
</dbReference>
<dbReference type="PROSITE" id="PS50297">
    <property type="entry name" value="ANK_REP_REGION"/>
    <property type="match status" value="7"/>
</dbReference>
<dbReference type="SUPFAM" id="SSF48403">
    <property type="entry name" value="Ankyrin repeat"/>
    <property type="match status" value="2"/>
</dbReference>